<keyword evidence="1 3" id="KW-0378">Hydrolase</keyword>
<dbReference type="SUPFAM" id="SSF55811">
    <property type="entry name" value="Nudix"/>
    <property type="match status" value="1"/>
</dbReference>
<dbReference type="InterPro" id="IPR020084">
    <property type="entry name" value="NUDIX_hydrolase_CS"/>
</dbReference>
<dbReference type="EMBL" id="CP114014">
    <property type="protein sequence ID" value="XAY08284.1"/>
    <property type="molecule type" value="Genomic_DNA"/>
</dbReference>
<gene>
    <name evidence="3" type="primary">mutT4</name>
    <name evidence="3" type="ORF">DSM112329_05182</name>
</gene>
<proteinExistence type="predicted"/>
<dbReference type="RefSeq" id="WP_354699465.1">
    <property type="nucleotide sequence ID" value="NZ_CP114014.1"/>
</dbReference>
<dbReference type="GO" id="GO:0004081">
    <property type="term" value="F:bis(5'-nucleosyl)-tetraphosphatase (asymmetrical) activity"/>
    <property type="evidence" value="ECO:0007669"/>
    <property type="project" value="TreeGrafter"/>
</dbReference>
<dbReference type="EC" id="3.6.1.-" evidence="3"/>
<dbReference type="PROSITE" id="PS51462">
    <property type="entry name" value="NUDIX"/>
    <property type="match status" value="1"/>
</dbReference>
<dbReference type="Gene3D" id="3.90.79.10">
    <property type="entry name" value="Nucleoside Triphosphate Pyrophosphohydrolase"/>
    <property type="match status" value="1"/>
</dbReference>
<dbReference type="AlphaFoldDB" id="A0AAU7B401"/>
<dbReference type="GO" id="GO:0006754">
    <property type="term" value="P:ATP biosynthetic process"/>
    <property type="evidence" value="ECO:0007669"/>
    <property type="project" value="TreeGrafter"/>
</dbReference>
<dbReference type="PROSITE" id="PS00893">
    <property type="entry name" value="NUDIX_BOX"/>
    <property type="match status" value="1"/>
</dbReference>
<evidence type="ECO:0000313" key="3">
    <source>
        <dbReference type="EMBL" id="XAY08284.1"/>
    </source>
</evidence>
<evidence type="ECO:0000256" key="1">
    <source>
        <dbReference type="ARBA" id="ARBA00022801"/>
    </source>
</evidence>
<evidence type="ECO:0000259" key="2">
    <source>
        <dbReference type="PROSITE" id="PS51462"/>
    </source>
</evidence>
<dbReference type="GO" id="GO:0006167">
    <property type="term" value="P:AMP biosynthetic process"/>
    <property type="evidence" value="ECO:0007669"/>
    <property type="project" value="TreeGrafter"/>
</dbReference>
<protein>
    <submittedName>
        <fullName evidence="3">Mutator protein MutT4</fullName>
        <ecNumber evidence="3">3.6.1.-</ecNumber>
    </submittedName>
</protein>
<dbReference type="PANTHER" id="PTHR21340:SF0">
    <property type="entry name" value="BIS(5'-NUCLEOSYL)-TETRAPHOSPHATASE [ASYMMETRICAL]"/>
    <property type="match status" value="1"/>
</dbReference>
<accession>A0AAU7B401</accession>
<dbReference type="InterPro" id="IPR000086">
    <property type="entry name" value="NUDIX_hydrolase_dom"/>
</dbReference>
<dbReference type="KEGG" id="parq:DSM112329_05182"/>
<dbReference type="Pfam" id="PF00293">
    <property type="entry name" value="NUDIX"/>
    <property type="match status" value="1"/>
</dbReference>
<dbReference type="CDD" id="cd03673">
    <property type="entry name" value="NUDIX_Ap6A_hydrolase"/>
    <property type="match status" value="1"/>
</dbReference>
<reference evidence="3" key="1">
    <citation type="submission" date="2022-12" db="EMBL/GenBank/DDBJ databases">
        <title>Paraconexibacter alkalitolerans sp. nov. and Baekduia alba sp. nov., isolated from soil and emended description of the genera Paraconexibacter (Chun et al., 2020) and Baekduia (An et al., 2020).</title>
        <authorList>
            <person name="Vieira S."/>
            <person name="Huber K.J."/>
            <person name="Geppert A."/>
            <person name="Wolf J."/>
            <person name="Neumann-Schaal M."/>
            <person name="Muesken M."/>
            <person name="Overmann J."/>
        </authorList>
    </citation>
    <scope>NUCLEOTIDE SEQUENCE</scope>
    <source>
        <strain evidence="3">AEG42_29</strain>
    </source>
</reference>
<dbReference type="PANTHER" id="PTHR21340">
    <property type="entry name" value="DIADENOSINE 5,5-P1,P4-TETRAPHOSPHATE PYROPHOSPHOHYDROLASE MUTT"/>
    <property type="match status" value="1"/>
</dbReference>
<organism evidence="3">
    <name type="scientific">Paraconexibacter sp. AEG42_29</name>
    <dbReference type="NCBI Taxonomy" id="2997339"/>
    <lineage>
        <taxon>Bacteria</taxon>
        <taxon>Bacillati</taxon>
        <taxon>Actinomycetota</taxon>
        <taxon>Thermoleophilia</taxon>
        <taxon>Solirubrobacterales</taxon>
        <taxon>Paraconexibacteraceae</taxon>
        <taxon>Paraconexibacter</taxon>
    </lineage>
</organism>
<name>A0AAU7B401_9ACTN</name>
<sequence>MAASRAAEPEFSAGGVVLRDDPAAAGGKGPFRCVVIVPTRRAADGSKVLALPKGHPDPGESALDGALREVREEAGIVAELIAELGDVRYFYMRDGRRIAKVVRFFLMRAASGDIADHDHEVEAARWVTLEEAAASLSYAGEREVVRKALLYLQPNG</sequence>
<feature type="domain" description="Nudix hydrolase" evidence="2">
    <location>
        <begin position="9"/>
        <end position="150"/>
    </location>
</feature>
<dbReference type="InterPro" id="IPR015797">
    <property type="entry name" value="NUDIX_hydrolase-like_dom_sf"/>
</dbReference>
<dbReference type="InterPro" id="IPR051325">
    <property type="entry name" value="Nudix_hydrolase_domain"/>
</dbReference>